<dbReference type="SUPFAM" id="SSF51735">
    <property type="entry name" value="NAD(P)-binding Rossmann-fold domains"/>
    <property type="match status" value="1"/>
</dbReference>
<dbReference type="InterPro" id="IPR051783">
    <property type="entry name" value="NAD(P)-dependent_oxidoreduct"/>
</dbReference>
<name>A0ABQ3UQA6_9CHLR</name>
<feature type="domain" description="NAD-dependent epimerase/dehydratase" evidence="1">
    <location>
        <begin position="3"/>
        <end position="229"/>
    </location>
</feature>
<dbReference type="Pfam" id="PF01370">
    <property type="entry name" value="Epimerase"/>
    <property type="match status" value="1"/>
</dbReference>
<keyword evidence="3" id="KW-1185">Reference proteome</keyword>
<sequence length="345" mass="37951">MKALVTGAAGFLGGHLVEMLVERGDEVRAFIQHGQDPTFLQTLSGVEVIQGDLTDRTSLKCAVQGIQRVYHVAAKTGPWGPEAAYEAVNVRGVLDLIAAAMEAGVQRIVHTSSITVYGHHLRGVITEDNPYHAEDNPYSRTKISSEHLIFQRVKEHGAPVVIIRPAWIYGPRDTASFGRFVKLVESGKGFILGNGRNIVPVVYVRDVAQGLIKAGDAGNHAVGRAYTIANDQRVTQEDYLNLIADELHVPHLTRQYPYSAAYLAGRIAETIWKVKDPQRQTPPPVSTYGITLLGGDQRFSIDRARQELGYNPEFDVKRGVAEGVAWYLNRESRTTRQNEAVSSGT</sequence>
<dbReference type="PANTHER" id="PTHR48079:SF6">
    <property type="entry name" value="NAD(P)-BINDING DOMAIN-CONTAINING PROTEIN-RELATED"/>
    <property type="match status" value="1"/>
</dbReference>
<evidence type="ECO:0000313" key="3">
    <source>
        <dbReference type="Proteomes" id="UP000654345"/>
    </source>
</evidence>
<accession>A0ABQ3UQA6</accession>
<dbReference type="EMBL" id="BNJG01000001">
    <property type="protein sequence ID" value="GHO54966.1"/>
    <property type="molecule type" value="Genomic_DNA"/>
</dbReference>
<proteinExistence type="predicted"/>
<evidence type="ECO:0000313" key="2">
    <source>
        <dbReference type="EMBL" id="GHO54966.1"/>
    </source>
</evidence>
<dbReference type="InterPro" id="IPR001509">
    <property type="entry name" value="Epimerase_deHydtase"/>
</dbReference>
<protein>
    <submittedName>
        <fullName evidence="2">Oxidoreductase</fullName>
    </submittedName>
</protein>
<dbReference type="Gene3D" id="3.40.50.720">
    <property type="entry name" value="NAD(P)-binding Rossmann-like Domain"/>
    <property type="match status" value="1"/>
</dbReference>
<organism evidence="2 3">
    <name type="scientific">Ktedonobacter robiniae</name>
    <dbReference type="NCBI Taxonomy" id="2778365"/>
    <lineage>
        <taxon>Bacteria</taxon>
        <taxon>Bacillati</taxon>
        <taxon>Chloroflexota</taxon>
        <taxon>Ktedonobacteria</taxon>
        <taxon>Ktedonobacterales</taxon>
        <taxon>Ktedonobacteraceae</taxon>
        <taxon>Ktedonobacter</taxon>
    </lineage>
</organism>
<gene>
    <name evidence="2" type="ORF">KSB_34410</name>
</gene>
<dbReference type="Proteomes" id="UP000654345">
    <property type="component" value="Unassembled WGS sequence"/>
</dbReference>
<reference evidence="2 3" key="1">
    <citation type="journal article" date="2021" name="Int. J. Syst. Evol. Microbiol.">
        <title>Reticulibacter mediterranei gen. nov., sp. nov., within the new family Reticulibacteraceae fam. nov., and Ktedonospora formicarum gen. nov., sp. nov., Ktedonobacter robiniae sp. nov., Dictyobacter formicarum sp. nov. and Dictyobacter arantiisoli sp. nov., belonging to the class Ktedonobacteria.</title>
        <authorList>
            <person name="Yabe S."/>
            <person name="Zheng Y."/>
            <person name="Wang C.M."/>
            <person name="Sakai Y."/>
            <person name="Abe K."/>
            <person name="Yokota A."/>
            <person name="Donadio S."/>
            <person name="Cavaletti L."/>
            <person name="Monciardini P."/>
        </authorList>
    </citation>
    <scope>NUCLEOTIDE SEQUENCE [LARGE SCALE GENOMIC DNA]</scope>
    <source>
        <strain evidence="2 3">SOSP1-30</strain>
    </source>
</reference>
<dbReference type="RefSeq" id="WP_201371617.1">
    <property type="nucleotide sequence ID" value="NZ_BNJG01000001.1"/>
</dbReference>
<dbReference type="PANTHER" id="PTHR48079">
    <property type="entry name" value="PROTEIN YEEZ"/>
    <property type="match status" value="1"/>
</dbReference>
<comment type="caution">
    <text evidence="2">The sequence shown here is derived from an EMBL/GenBank/DDBJ whole genome shotgun (WGS) entry which is preliminary data.</text>
</comment>
<evidence type="ECO:0000259" key="1">
    <source>
        <dbReference type="Pfam" id="PF01370"/>
    </source>
</evidence>
<dbReference type="InterPro" id="IPR036291">
    <property type="entry name" value="NAD(P)-bd_dom_sf"/>
</dbReference>